<evidence type="ECO:0000259" key="5">
    <source>
        <dbReference type="Pfam" id="PF00496"/>
    </source>
</evidence>
<feature type="domain" description="Solute-binding protein family 5" evidence="5">
    <location>
        <begin position="80"/>
        <end position="415"/>
    </location>
</feature>
<dbReference type="InterPro" id="IPR039424">
    <property type="entry name" value="SBP_5"/>
</dbReference>
<proteinExistence type="inferred from homology"/>
<protein>
    <submittedName>
        <fullName evidence="6">ABC transporter substrate-binding protein</fullName>
    </submittedName>
</protein>
<dbReference type="Pfam" id="PF00496">
    <property type="entry name" value="SBP_bac_5"/>
    <property type="match status" value="1"/>
</dbReference>
<dbReference type="GO" id="GO:0042597">
    <property type="term" value="C:periplasmic space"/>
    <property type="evidence" value="ECO:0007669"/>
    <property type="project" value="UniProtKB-ARBA"/>
</dbReference>
<keyword evidence="4" id="KW-0732">Signal</keyword>
<dbReference type="Proteomes" id="UP001139485">
    <property type="component" value="Unassembled WGS sequence"/>
</dbReference>
<comment type="similarity">
    <text evidence="2">Belongs to the bacterial solute-binding protein 5 family.</text>
</comment>
<evidence type="ECO:0000313" key="7">
    <source>
        <dbReference type="Proteomes" id="UP001139485"/>
    </source>
</evidence>
<evidence type="ECO:0000313" key="6">
    <source>
        <dbReference type="EMBL" id="MCM0621389.1"/>
    </source>
</evidence>
<dbReference type="GO" id="GO:1904680">
    <property type="term" value="F:peptide transmembrane transporter activity"/>
    <property type="evidence" value="ECO:0007669"/>
    <property type="project" value="TreeGrafter"/>
</dbReference>
<dbReference type="InterPro" id="IPR030678">
    <property type="entry name" value="Peptide/Ni-bd"/>
</dbReference>
<keyword evidence="3" id="KW-0813">Transport</keyword>
<dbReference type="EMBL" id="JAMOIL010000017">
    <property type="protein sequence ID" value="MCM0621389.1"/>
    <property type="molecule type" value="Genomic_DNA"/>
</dbReference>
<evidence type="ECO:0000256" key="1">
    <source>
        <dbReference type="ARBA" id="ARBA00004196"/>
    </source>
</evidence>
<dbReference type="PROSITE" id="PS51257">
    <property type="entry name" value="PROKAR_LIPOPROTEIN"/>
    <property type="match status" value="1"/>
</dbReference>
<dbReference type="Gene3D" id="3.10.105.10">
    <property type="entry name" value="Dipeptide-binding Protein, Domain 3"/>
    <property type="match status" value="1"/>
</dbReference>
<dbReference type="GO" id="GO:0015833">
    <property type="term" value="P:peptide transport"/>
    <property type="evidence" value="ECO:0007669"/>
    <property type="project" value="TreeGrafter"/>
</dbReference>
<dbReference type="GO" id="GO:0030313">
    <property type="term" value="C:cell envelope"/>
    <property type="evidence" value="ECO:0007669"/>
    <property type="project" value="UniProtKB-SubCell"/>
</dbReference>
<evidence type="ECO:0000256" key="4">
    <source>
        <dbReference type="ARBA" id="ARBA00022729"/>
    </source>
</evidence>
<reference evidence="6" key="1">
    <citation type="submission" date="2022-05" db="EMBL/GenBank/DDBJ databases">
        <authorList>
            <person name="Tuo L."/>
        </authorList>
    </citation>
    <scope>NUCLEOTIDE SEQUENCE</scope>
    <source>
        <strain evidence="6">BSK12Z-4</strain>
    </source>
</reference>
<gene>
    <name evidence="6" type="ORF">M8330_13925</name>
</gene>
<evidence type="ECO:0000256" key="3">
    <source>
        <dbReference type="ARBA" id="ARBA00022448"/>
    </source>
</evidence>
<dbReference type="PANTHER" id="PTHR30290">
    <property type="entry name" value="PERIPLASMIC BINDING COMPONENT OF ABC TRANSPORTER"/>
    <property type="match status" value="1"/>
</dbReference>
<dbReference type="PIRSF" id="PIRSF002741">
    <property type="entry name" value="MppA"/>
    <property type="match status" value="1"/>
</dbReference>
<dbReference type="RefSeq" id="WP_250056181.1">
    <property type="nucleotide sequence ID" value="NZ_JAMJPH010000028.1"/>
</dbReference>
<dbReference type="InterPro" id="IPR000914">
    <property type="entry name" value="SBP_5_dom"/>
</dbReference>
<comment type="subcellular location">
    <subcellularLocation>
        <location evidence="1">Cell envelope</location>
    </subcellularLocation>
</comment>
<keyword evidence="7" id="KW-1185">Reference proteome</keyword>
<comment type="caution">
    <text evidence="6">The sequence shown here is derived from an EMBL/GenBank/DDBJ whole genome shotgun (WGS) entry which is preliminary data.</text>
</comment>
<dbReference type="SUPFAM" id="SSF53850">
    <property type="entry name" value="Periplasmic binding protein-like II"/>
    <property type="match status" value="1"/>
</dbReference>
<organism evidence="6 7">
    <name type="scientific">Nocardioides bruguierae</name>
    <dbReference type="NCBI Taxonomy" id="2945102"/>
    <lineage>
        <taxon>Bacteria</taxon>
        <taxon>Bacillati</taxon>
        <taxon>Actinomycetota</taxon>
        <taxon>Actinomycetes</taxon>
        <taxon>Propionibacteriales</taxon>
        <taxon>Nocardioidaceae</taxon>
        <taxon>Nocardioides</taxon>
    </lineage>
</organism>
<dbReference type="GO" id="GO:0043190">
    <property type="term" value="C:ATP-binding cassette (ABC) transporter complex"/>
    <property type="evidence" value="ECO:0007669"/>
    <property type="project" value="InterPro"/>
</dbReference>
<dbReference type="Gene3D" id="3.40.190.10">
    <property type="entry name" value="Periplasmic binding protein-like II"/>
    <property type="match status" value="1"/>
</dbReference>
<evidence type="ECO:0000256" key="2">
    <source>
        <dbReference type="ARBA" id="ARBA00005695"/>
    </source>
</evidence>
<name>A0A9X2DB69_9ACTN</name>
<sequence>MRTSRLHLAAAVVTALGLGASLTGCSNGSTASSSSSSTLTLGSQVDVTSWDPAAIGAGHYLQYMQPVYDSLLQLDENGDVVADLATDYSWDKSRTHLTLELRDDVTFTDGTAFDADAVVANIEAMKNGSGAASGSLASVTDATADDADTVTLNLSEPDPGLVQSLTDNGGYMASPAAISDGSLDTEPVGTGPYMFDAGSSTTGSEYHFVRNTDYWDSDAYPYDEVVIQPLTDDSARLAALQSGAVDAASGLAQWVEQAEASDLVVQQNVVDWNGLFLDDRDGTINPALGDVRVRRAINYAFDREAILEKYQLGYGSVSTQVFNPGSEAYDESLNDYYDYDPEKAQQLLAEAGYPDGFTLTLPSSDWTSSFDAVVQQQLGDIGITVEYESMPTTNVLSRLPDFAAHKFSWSMFADPWGVVRDLVLPDGAANYQHSTDKTVESLVAEIRTASEDERADLYQQLNKHLVEQAWFAPWYATDVIYIHSDAVEVTQLPGNIVPPLSLYAPAS</sequence>
<dbReference type="AlphaFoldDB" id="A0A9X2DB69"/>
<dbReference type="PANTHER" id="PTHR30290:SF10">
    <property type="entry name" value="PERIPLASMIC OLIGOPEPTIDE-BINDING PROTEIN-RELATED"/>
    <property type="match status" value="1"/>
</dbReference>
<accession>A0A9X2DB69</accession>